<dbReference type="OrthoDB" id="10577629at2759"/>
<feature type="non-terminal residue" evidence="1">
    <location>
        <position position="1"/>
    </location>
</feature>
<gene>
    <name evidence="1" type="ORF">FWK35_00014771</name>
</gene>
<comment type="caution">
    <text evidence="1">The sequence shown here is derived from an EMBL/GenBank/DDBJ whole genome shotgun (WGS) entry which is preliminary data.</text>
</comment>
<dbReference type="EMBL" id="VUJU01002600">
    <property type="protein sequence ID" value="KAF0760715.1"/>
    <property type="molecule type" value="Genomic_DNA"/>
</dbReference>
<accession>A0A6G0YS71</accession>
<dbReference type="Proteomes" id="UP000478052">
    <property type="component" value="Unassembled WGS sequence"/>
</dbReference>
<evidence type="ECO:0000313" key="1">
    <source>
        <dbReference type="EMBL" id="KAF0760715.1"/>
    </source>
</evidence>
<organism evidence="1 2">
    <name type="scientific">Aphis craccivora</name>
    <name type="common">Cowpea aphid</name>
    <dbReference type="NCBI Taxonomy" id="307492"/>
    <lineage>
        <taxon>Eukaryota</taxon>
        <taxon>Metazoa</taxon>
        <taxon>Ecdysozoa</taxon>
        <taxon>Arthropoda</taxon>
        <taxon>Hexapoda</taxon>
        <taxon>Insecta</taxon>
        <taxon>Pterygota</taxon>
        <taxon>Neoptera</taxon>
        <taxon>Paraneoptera</taxon>
        <taxon>Hemiptera</taxon>
        <taxon>Sternorrhyncha</taxon>
        <taxon>Aphidomorpha</taxon>
        <taxon>Aphidoidea</taxon>
        <taxon>Aphididae</taxon>
        <taxon>Aphidini</taxon>
        <taxon>Aphis</taxon>
        <taxon>Aphis</taxon>
    </lineage>
</organism>
<proteinExistence type="predicted"/>
<keyword evidence="2" id="KW-1185">Reference proteome</keyword>
<sequence length="276" mass="32032">TYLKHGAMPILPEMLNSTDCNEVLALPLSPVLSESFFIKENNFEQKQYHNIHNKRLQCISIHPTKKICFGFDIWSDNNTYNAVFSQIYSDPKLVNLPSDWHRIILTNKKCVIFCKVLLKNNLTPYFERSIIIDEDATITCKYLNSFQIDVEKLELNSNVILDHHTVKNVILNFANITLCSGTLIPKELVKYKPNTGYIDCNVHVTKKKKQKNLMARKTKLTTKQIHINVAPSKTEKLKLLNQQNKISKQSQKRTQIQLQKLKQNILQYETKCNNID</sequence>
<protein>
    <submittedName>
        <fullName evidence="1">Uncharacterized protein</fullName>
    </submittedName>
</protein>
<reference evidence="1 2" key="1">
    <citation type="submission" date="2019-08" db="EMBL/GenBank/DDBJ databases">
        <title>Whole genome of Aphis craccivora.</title>
        <authorList>
            <person name="Voronova N.V."/>
            <person name="Shulinski R.S."/>
            <person name="Bandarenka Y.V."/>
            <person name="Zhorov D.G."/>
            <person name="Warner D."/>
        </authorList>
    </citation>
    <scope>NUCLEOTIDE SEQUENCE [LARGE SCALE GENOMIC DNA]</scope>
    <source>
        <strain evidence="1">180601</strain>
        <tissue evidence="1">Whole Body</tissue>
    </source>
</reference>
<evidence type="ECO:0000313" key="2">
    <source>
        <dbReference type="Proteomes" id="UP000478052"/>
    </source>
</evidence>
<dbReference type="AlphaFoldDB" id="A0A6G0YS71"/>
<feature type="non-terminal residue" evidence="1">
    <location>
        <position position="276"/>
    </location>
</feature>
<name>A0A6G0YS71_APHCR</name>